<dbReference type="SUPFAM" id="SSF103481">
    <property type="entry name" value="Multidrug resistance efflux transporter EmrE"/>
    <property type="match status" value="2"/>
</dbReference>
<feature type="domain" description="EamA" evidence="6">
    <location>
        <begin position="54"/>
        <end position="189"/>
    </location>
</feature>
<comment type="caution">
    <text evidence="7">The sequence shown here is derived from an EMBL/GenBank/DDBJ whole genome shotgun (WGS) entry which is preliminary data.</text>
</comment>
<feature type="transmembrane region" description="Helical" evidence="5">
    <location>
        <begin position="55"/>
        <end position="76"/>
    </location>
</feature>
<keyword evidence="3 5" id="KW-1133">Transmembrane helix</keyword>
<evidence type="ECO:0000256" key="4">
    <source>
        <dbReference type="ARBA" id="ARBA00023136"/>
    </source>
</evidence>
<reference evidence="7 8" key="1">
    <citation type="journal article" date="2019" name="Fungal Biol. Biotechnol.">
        <title>Draft genome sequence of fastidious pathogen Ceratobasidium theobromae, which causes vascular-streak dieback in Theobroma cacao.</title>
        <authorList>
            <person name="Ali S.S."/>
            <person name="Asman A."/>
            <person name="Shao J."/>
            <person name="Firmansyah A.P."/>
            <person name="Susilo A.W."/>
            <person name="Rosmana A."/>
            <person name="McMahon P."/>
            <person name="Junaid M."/>
            <person name="Guest D."/>
            <person name="Kheng T.Y."/>
            <person name="Meinhardt L.W."/>
            <person name="Bailey B.A."/>
        </authorList>
    </citation>
    <scope>NUCLEOTIDE SEQUENCE [LARGE SCALE GENOMIC DNA]</scope>
    <source>
        <strain evidence="7 8">CT2</strain>
    </source>
</reference>
<evidence type="ECO:0000256" key="3">
    <source>
        <dbReference type="ARBA" id="ARBA00022989"/>
    </source>
</evidence>
<dbReference type="InterPro" id="IPR000620">
    <property type="entry name" value="EamA_dom"/>
</dbReference>
<gene>
    <name evidence="7" type="ORF">CTheo_6630</name>
</gene>
<feature type="transmembrane region" description="Helical" evidence="5">
    <location>
        <begin position="120"/>
        <end position="138"/>
    </location>
</feature>
<dbReference type="GO" id="GO:0016020">
    <property type="term" value="C:membrane"/>
    <property type="evidence" value="ECO:0007669"/>
    <property type="project" value="UniProtKB-SubCell"/>
</dbReference>
<sequence>MSPRHSQSFGLAQPSNSGRASLYIPVSVPPQDLQFAPGSNSTSTLRELLKRNHGLFVISASQFFFSLMNLSVKILSGLDKPIPTLEVIAARMMITYVFCQVYMFMSGVPNPILGPKEVRLLLVFRGLAGFTALFGLYYSLQYMSLSDATVLTFLTPTLTAVLGFLFLRESISWKQCVAGSFSFFGVILIAKPGFLSGNSKHMDAGTGIGGPTVTQSQRMMAVGAALIGVLGASSACMHKLPSPASQAKSINHPRRYFYPRHRKARASNAHYVLLLRLLLLILGLRLETASRGSMALYIQIVFSLIFERIAFDVSPSGLSLVGICMIIASALYVTLNKRPTGSSAPTNTEPMPMWDLGPSTEGGMGLLEGGEQKDNFELHTRMIATTGTQTSGVPHIVSRENAAEKTGKQNQ</sequence>
<dbReference type="Proteomes" id="UP000383932">
    <property type="component" value="Unassembled WGS sequence"/>
</dbReference>
<dbReference type="EMBL" id="SSOP01000215">
    <property type="protein sequence ID" value="KAB5589929.1"/>
    <property type="molecule type" value="Genomic_DNA"/>
</dbReference>
<evidence type="ECO:0000313" key="7">
    <source>
        <dbReference type="EMBL" id="KAB5589929.1"/>
    </source>
</evidence>
<comment type="subcellular location">
    <subcellularLocation>
        <location evidence="1">Membrane</location>
        <topology evidence="1">Multi-pass membrane protein</topology>
    </subcellularLocation>
</comment>
<keyword evidence="4 5" id="KW-0472">Membrane</keyword>
<dbReference type="Pfam" id="PF00892">
    <property type="entry name" value="EamA"/>
    <property type="match status" value="1"/>
</dbReference>
<evidence type="ECO:0000259" key="6">
    <source>
        <dbReference type="Pfam" id="PF00892"/>
    </source>
</evidence>
<dbReference type="PANTHER" id="PTHR22911:SF6">
    <property type="entry name" value="SOLUTE CARRIER FAMILY 35 MEMBER G1"/>
    <property type="match status" value="1"/>
</dbReference>
<evidence type="ECO:0000313" key="8">
    <source>
        <dbReference type="Proteomes" id="UP000383932"/>
    </source>
</evidence>
<evidence type="ECO:0000256" key="5">
    <source>
        <dbReference type="SAM" id="Phobius"/>
    </source>
</evidence>
<feature type="transmembrane region" description="Helical" evidence="5">
    <location>
        <begin position="317"/>
        <end position="335"/>
    </location>
</feature>
<evidence type="ECO:0000256" key="1">
    <source>
        <dbReference type="ARBA" id="ARBA00004141"/>
    </source>
</evidence>
<organism evidence="7 8">
    <name type="scientific">Ceratobasidium theobromae</name>
    <dbReference type="NCBI Taxonomy" id="1582974"/>
    <lineage>
        <taxon>Eukaryota</taxon>
        <taxon>Fungi</taxon>
        <taxon>Dikarya</taxon>
        <taxon>Basidiomycota</taxon>
        <taxon>Agaricomycotina</taxon>
        <taxon>Agaricomycetes</taxon>
        <taxon>Cantharellales</taxon>
        <taxon>Ceratobasidiaceae</taxon>
        <taxon>Ceratobasidium</taxon>
    </lineage>
</organism>
<feature type="transmembrane region" description="Helical" evidence="5">
    <location>
        <begin position="150"/>
        <end position="167"/>
    </location>
</feature>
<dbReference type="InterPro" id="IPR037185">
    <property type="entry name" value="EmrE-like"/>
</dbReference>
<name>A0A5N5QE84_9AGAM</name>
<dbReference type="PANTHER" id="PTHR22911">
    <property type="entry name" value="ACYL-MALONYL CONDENSING ENZYME-RELATED"/>
    <property type="match status" value="1"/>
</dbReference>
<feature type="transmembrane region" description="Helical" evidence="5">
    <location>
        <begin position="88"/>
        <end position="108"/>
    </location>
</feature>
<dbReference type="OrthoDB" id="306876at2759"/>
<dbReference type="AlphaFoldDB" id="A0A5N5QE84"/>
<keyword evidence="8" id="KW-1185">Reference proteome</keyword>
<keyword evidence="2 5" id="KW-0812">Transmembrane</keyword>
<protein>
    <submittedName>
        <fullName evidence="7">Transport protein</fullName>
    </submittedName>
</protein>
<proteinExistence type="predicted"/>
<evidence type="ECO:0000256" key="2">
    <source>
        <dbReference type="ARBA" id="ARBA00022692"/>
    </source>
</evidence>
<accession>A0A5N5QE84</accession>
<feature type="transmembrane region" description="Helical" evidence="5">
    <location>
        <begin position="269"/>
        <end position="287"/>
    </location>
</feature>